<feature type="region of interest" description="Disordered" evidence="1">
    <location>
        <begin position="1"/>
        <end position="26"/>
    </location>
</feature>
<evidence type="ECO:0000256" key="1">
    <source>
        <dbReference type="SAM" id="MobiDB-lite"/>
    </source>
</evidence>
<dbReference type="InterPro" id="IPR027417">
    <property type="entry name" value="P-loop_NTPase"/>
</dbReference>
<organism evidence="2 3">
    <name type="scientific">Cryobacterium cheniae</name>
    <dbReference type="NCBI Taxonomy" id="1259262"/>
    <lineage>
        <taxon>Bacteria</taxon>
        <taxon>Bacillati</taxon>
        <taxon>Actinomycetota</taxon>
        <taxon>Actinomycetes</taxon>
        <taxon>Micrococcales</taxon>
        <taxon>Microbacteriaceae</taxon>
        <taxon>Cryobacterium</taxon>
    </lineage>
</organism>
<dbReference type="Proteomes" id="UP000298433">
    <property type="component" value="Unassembled WGS sequence"/>
</dbReference>
<dbReference type="SUPFAM" id="SSF52540">
    <property type="entry name" value="P-loop containing nucleoside triphosphate hydrolases"/>
    <property type="match status" value="1"/>
</dbReference>
<dbReference type="EMBL" id="SOGN01000027">
    <property type="protein sequence ID" value="TFC82080.1"/>
    <property type="molecule type" value="Genomic_DNA"/>
</dbReference>
<keyword evidence="3" id="KW-1185">Reference proteome</keyword>
<dbReference type="AlphaFoldDB" id="A0A4R8XX09"/>
<evidence type="ECO:0000313" key="3">
    <source>
        <dbReference type="Proteomes" id="UP000298433"/>
    </source>
</evidence>
<gene>
    <name evidence="2" type="ORF">E3T23_05230</name>
</gene>
<evidence type="ECO:0000313" key="2">
    <source>
        <dbReference type="EMBL" id="TFC82080.1"/>
    </source>
</evidence>
<feature type="region of interest" description="Disordered" evidence="1">
    <location>
        <begin position="48"/>
        <end position="79"/>
    </location>
</feature>
<dbReference type="RefSeq" id="WP_134369340.1">
    <property type="nucleotide sequence ID" value="NZ_SOGN01000027.1"/>
</dbReference>
<dbReference type="Gene3D" id="3.40.50.300">
    <property type="entry name" value="P-loop containing nucleotide triphosphate hydrolases"/>
    <property type="match status" value="2"/>
</dbReference>
<protein>
    <submittedName>
        <fullName evidence="2">ATP/GTP-binding protein</fullName>
    </submittedName>
</protein>
<accession>A0A4R8XX09</accession>
<comment type="caution">
    <text evidence="2">The sequence shown here is derived from an EMBL/GenBank/DDBJ whole genome shotgun (WGS) entry which is preliminary data.</text>
</comment>
<proteinExistence type="predicted"/>
<dbReference type="OrthoDB" id="3972227at2"/>
<reference evidence="2 3" key="1">
    <citation type="submission" date="2019-03" db="EMBL/GenBank/DDBJ databases">
        <title>Genomics of glacier-inhabiting Cryobacterium strains.</title>
        <authorList>
            <person name="Liu Q."/>
            <person name="Xin Y.-H."/>
        </authorList>
    </citation>
    <scope>NUCLEOTIDE SEQUENCE [LARGE SCALE GENOMIC DNA]</scope>
    <source>
        <strain evidence="2 3">TMT2-48-2</strain>
    </source>
</reference>
<sequence length="515" mass="55495">MTHPNPATPAATGTEHGKRTPTKKPWYGTVPGLKIFVTPVATSPVLTGEEDAAGTDAAVSDAPVSSRRPVDVPPFERPGSVLRASSGAAARGWYAPRLAGAPSTTRQAEILNTGIIGAPTGIDGVVNGTDTLSSTMISHDAPTAYNATPRKLTSPNVLIIGTVGSGKSSFTKTVMVMRPLLLKNHRAVVFDKKDEGGEGEYAGVTRRMGTEPLRFDPDGSGTRFNLMDPLIAQGTGLQGQMLLINAVARIARGDTPATEWEEKATRYALQLLFEKFQDTRRAATTTDLMPFLGLVPTDQGLSGEASERFHQAGLSIRFGLQNLLETYAGVFDGETSRRVDLSHKLTTFDISQLPDSGPAIPTVMAIGNMWLMGRLREERGFVTNVIYEEGWHMIGGPSAQLVKSNQKLSRSLGISNVFVMHKGTDIPPESPGYTVVQEAQTVYAFRQDRPEDARWAQETFNFAPDTAATLMGLNPGHCVFKYGSNPETHIRHIRSDWEVEVTNTDSAMAAGNATT</sequence>
<name>A0A4R8XX09_9MICO</name>